<dbReference type="PROSITE" id="PS51186">
    <property type="entry name" value="GNAT"/>
    <property type="match status" value="1"/>
</dbReference>
<evidence type="ECO:0000259" key="1">
    <source>
        <dbReference type="PROSITE" id="PS51186"/>
    </source>
</evidence>
<feature type="domain" description="N-acetyltransferase" evidence="1">
    <location>
        <begin position="105"/>
        <end position="253"/>
    </location>
</feature>
<accession>A0A849BZB2</accession>
<dbReference type="Gene3D" id="3.40.630.30">
    <property type="match status" value="1"/>
</dbReference>
<evidence type="ECO:0000313" key="2">
    <source>
        <dbReference type="EMBL" id="NNH70476.1"/>
    </source>
</evidence>
<gene>
    <name evidence="2" type="ORF">HLB23_11480</name>
</gene>
<keyword evidence="3" id="KW-1185">Reference proteome</keyword>
<keyword evidence="2" id="KW-0808">Transferase</keyword>
<dbReference type="SUPFAM" id="SSF55729">
    <property type="entry name" value="Acyl-CoA N-acyltransferases (Nat)"/>
    <property type="match status" value="1"/>
</dbReference>
<dbReference type="GO" id="GO:0016747">
    <property type="term" value="F:acyltransferase activity, transferring groups other than amino-acyl groups"/>
    <property type="evidence" value="ECO:0007669"/>
    <property type="project" value="InterPro"/>
</dbReference>
<name>A0A849BZB2_9NOCA</name>
<dbReference type="Pfam" id="PF00583">
    <property type="entry name" value="Acetyltransf_1"/>
    <property type="match status" value="1"/>
</dbReference>
<reference evidence="2 3" key="1">
    <citation type="submission" date="2020-05" db="EMBL/GenBank/DDBJ databases">
        <title>MicrobeNet Type strains.</title>
        <authorList>
            <person name="Nicholson A.C."/>
        </authorList>
    </citation>
    <scope>NUCLEOTIDE SEQUENCE [LARGE SCALE GENOMIC DNA]</scope>
    <source>
        <strain evidence="2 3">JCM 3224</strain>
    </source>
</reference>
<proteinExistence type="predicted"/>
<dbReference type="AlphaFoldDB" id="A0A849BZB2"/>
<organism evidence="2 3">
    <name type="scientific">Nocardia uniformis</name>
    <dbReference type="NCBI Taxonomy" id="53432"/>
    <lineage>
        <taxon>Bacteria</taxon>
        <taxon>Bacillati</taxon>
        <taxon>Actinomycetota</taxon>
        <taxon>Actinomycetes</taxon>
        <taxon>Mycobacteriales</taxon>
        <taxon>Nocardiaceae</taxon>
        <taxon>Nocardia</taxon>
    </lineage>
</organism>
<dbReference type="EMBL" id="JABELX010000004">
    <property type="protein sequence ID" value="NNH70476.1"/>
    <property type="molecule type" value="Genomic_DNA"/>
</dbReference>
<dbReference type="InterPro" id="IPR016181">
    <property type="entry name" value="Acyl_CoA_acyltransferase"/>
</dbReference>
<comment type="caution">
    <text evidence="2">The sequence shown here is derived from an EMBL/GenBank/DDBJ whole genome shotgun (WGS) entry which is preliminary data.</text>
</comment>
<protein>
    <submittedName>
        <fullName evidence="2">GNAT family N-acetyltransferase</fullName>
    </submittedName>
</protein>
<sequence length="253" mass="26426">MSEEPSGAVLDTSGAPLAYFERDERDGKPWADELFSASGPASGTAASAIVRSLAGWGATAEGSFGTVLVDAGARRLRTFHTYTLLLPPPEPQPELPRGLRALPAVRVRPAALREALSAAYPPHHPDHHDDAIEALAGLYDGTLMGPLHACSTVAWDGHSAVAAVLVQDSEGEPPLAGPWISEVFRHPAPGYAGLGALLLRCVIARASGAGLTALGLSVTDTNPAQAIYERLGFTRTATWTDLEFPAVGDRPGP</sequence>
<dbReference type="Proteomes" id="UP000586827">
    <property type="component" value="Unassembled WGS sequence"/>
</dbReference>
<evidence type="ECO:0000313" key="3">
    <source>
        <dbReference type="Proteomes" id="UP000586827"/>
    </source>
</evidence>
<dbReference type="RefSeq" id="WP_157553216.1">
    <property type="nucleotide sequence ID" value="NZ_JABELX010000004.1"/>
</dbReference>
<dbReference type="InterPro" id="IPR000182">
    <property type="entry name" value="GNAT_dom"/>
</dbReference>